<feature type="compositionally biased region" description="Basic and acidic residues" evidence="1">
    <location>
        <begin position="11"/>
        <end position="35"/>
    </location>
</feature>
<organism evidence="4 5">
    <name type="scientific">Wickerhamomyces ciferrii (strain ATCC 14091 / BCRC 22168 / CBS 111 / JCM 3599 / NBRC 0793 / NRRL Y-1031 F-60-10)</name>
    <name type="common">Yeast</name>
    <name type="synonym">Pichia ciferrii</name>
    <dbReference type="NCBI Taxonomy" id="1206466"/>
    <lineage>
        <taxon>Eukaryota</taxon>
        <taxon>Fungi</taxon>
        <taxon>Dikarya</taxon>
        <taxon>Ascomycota</taxon>
        <taxon>Saccharomycotina</taxon>
        <taxon>Saccharomycetes</taxon>
        <taxon>Phaffomycetales</taxon>
        <taxon>Wickerhamomycetaceae</taxon>
        <taxon>Wickerhamomyces</taxon>
    </lineage>
</organism>
<accession>K0KI12</accession>
<dbReference type="Gene3D" id="3.40.50.1820">
    <property type="entry name" value="alpha/beta hydrolase"/>
    <property type="match status" value="1"/>
</dbReference>
<feature type="transmembrane region" description="Helical" evidence="2">
    <location>
        <begin position="147"/>
        <end position="166"/>
    </location>
</feature>
<gene>
    <name evidence="4" type="ORF">BN7_1331</name>
</gene>
<feature type="domain" description="AB hydrolase-1" evidence="3">
    <location>
        <begin position="301"/>
        <end position="396"/>
    </location>
</feature>
<dbReference type="PANTHER" id="PTHR43139:SF52">
    <property type="entry name" value="SI:DKEY-122A22.2"/>
    <property type="match status" value="1"/>
</dbReference>
<protein>
    <submittedName>
        <fullName evidence="4">Membrane protein</fullName>
    </submittedName>
</protein>
<reference evidence="4 5" key="1">
    <citation type="journal article" date="2012" name="Eukaryot. Cell">
        <title>Draft genome sequence of Wickerhamomyces ciferrii NRRL Y-1031 F-60-10.</title>
        <authorList>
            <person name="Schneider J."/>
            <person name="Andrea H."/>
            <person name="Blom J."/>
            <person name="Jaenicke S."/>
            <person name="Ruckert C."/>
            <person name="Schorsch C."/>
            <person name="Szczepanowski R."/>
            <person name="Farwick M."/>
            <person name="Goesmann A."/>
            <person name="Puhler A."/>
            <person name="Schaffer S."/>
            <person name="Tauch A."/>
            <person name="Kohler T."/>
            <person name="Brinkrolf K."/>
        </authorList>
    </citation>
    <scope>NUCLEOTIDE SEQUENCE [LARGE SCALE GENOMIC DNA]</scope>
    <source>
        <strain evidence="5">ATCC 14091 / BCRC 22168 / CBS 111 / JCM 3599 / NBRC 0793 / NRRL Y-1031 F-60-10</strain>
    </source>
</reference>
<feature type="transmembrane region" description="Helical" evidence="2">
    <location>
        <begin position="84"/>
        <end position="103"/>
    </location>
</feature>
<dbReference type="Pfam" id="PF10329">
    <property type="entry name" value="DUF2417"/>
    <property type="match status" value="1"/>
</dbReference>
<keyword evidence="2" id="KW-0472">Membrane</keyword>
<sequence length="553" mass="62010">MVSEDSTDSADTNRQHTDHGATDNNNDHQHQDNGPKKSSRVVGGGGSASGTNQFPNDSERQPLLSPDDPGVSPLNVSNVKIAKLLLNTFSFLSTIWFILLLLSDFVSIPGLNNKGRSFLEINFVLVSLYSTLTTLAFFKIPSKLERLLGYITAGVIGFVIILLLLFQREQMGKVGTLSALWAFLTIIFTSISEYLVEQGKIHEEIRLTGRVETRRTLTEWVVIFIRNVFKTVLLIYVSFISLNVILHVFDTLRVKPWGELVPVEEDSFRLHLSCFGDVSTNESSSQPILLLESGHNSNEEFSEWVEELYHLNKIDRYCIYDRPGFGFSDSSPSPVSISIVSELLSEALRKQKINGPFLLVGFDIGGLYSTVFASHNTAQIESILLVDSWHEDLLLKDPNSKTKKREPLPKGVSSMGPGAGLKLWLRGFFSPLGLSAQASWLFKHHGSRDRIYGRDLHVQGQYLRARLQEQISASVLSYNEVISSKSSLVDIPISVVSSDYVIKKSLNWGNWQRQLTKISSNTKEWKIADGDHEIWKSPKGRSDLQDVLLRLLE</sequence>
<feature type="transmembrane region" description="Helical" evidence="2">
    <location>
        <begin position="217"/>
        <end position="239"/>
    </location>
</feature>
<evidence type="ECO:0000256" key="2">
    <source>
        <dbReference type="SAM" id="Phobius"/>
    </source>
</evidence>
<proteinExistence type="predicted"/>
<keyword evidence="2" id="KW-1133">Transmembrane helix</keyword>
<dbReference type="AlphaFoldDB" id="K0KI12"/>
<dbReference type="Pfam" id="PF00561">
    <property type="entry name" value="Abhydrolase_1"/>
    <property type="match status" value="1"/>
</dbReference>
<evidence type="ECO:0000256" key="1">
    <source>
        <dbReference type="SAM" id="MobiDB-lite"/>
    </source>
</evidence>
<evidence type="ECO:0000313" key="5">
    <source>
        <dbReference type="Proteomes" id="UP000009328"/>
    </source>
</evidence>
<dbReference type="GO" id="GO:0005783">
    <property type="term" value="C:endoplasmic reticulum"/>
    <property type="evidence" value="ECO:0007669"/>
    <property type="project" value="TreeGrafter"/>
</dbReference>
<dbReference type="InterPro" id="IPR000073">
    <property type="entry name" value="AB_hydrolase_1"/>
</dbReference>
<keyword evidence="5" id="KW-1185">Reference proteome</keyword>
<comment type="caution">
    <text evidence="4">The sequence shown here is derived from an EMBL/GenBank/DDBJ whole genome shotgun (WGS) entry which is preliminary data.</text>
</comment>
<dbReference type="FunCoup" id="K0KI12">
    <property type="interactions" value="62"/>
</dbReference>
<dbReference type="PANTHER" id="PTHR43139">
    <property type="entry name" value="SI:DKEY-122A22.2"/>
    <property type="match status" value="1"/>
</dbReference>
<feature type="transmembrane region" description="Helical" evidence="2">
    <location>
        <begin position="123"/>
        <end position="140"/>
    </location>
</feature>
<evidence type="ECO:0000259" key="3">
    <source>
        <dbReference type="Pfam" id="PF00561"/>
    </source>
</evidence>
<dbReference type="InterPro" id="IPR029058">
    <property type="entry name" value="AB_hydrolase_fold"/>
</dbReference>
<dbReference type="InterPro" id="IPR019431">
    <property type="entry name" value="DUF2417"/>
</dbReference>
<feature type="region of interest" description="Disordered" evidence="1">
    <location>
        <begin position="1"/>
        <end position="69"/>
    </location>
</feature>
<feature type="transmembrane region" description="Helical" evidence="2">
    <location>
        <begin position="178"/>
        <end position="196"/>
    </location>
</feature>
<dbReference type="eggNOG" id="ENOG502QQW9">
    <property type="taxonomic scope" value="Eukaryota"/>
</dbReference>
<dbReference type="InParanoid" id="K0KI12"/>
<dbReference type="EMBL" id="CAIF01000029">
    <property type="protein sequence ID" value="CCH41792.1"/>
    <property type="molecule type" value="Genomic_DNA"/>
</dbReference>
<name>K0KI12_WICCF</name>
<dbReference type="InterPro" id="IPR052370">
    <property type="entry name" value="Meta-cleavage_hydrolase"/>
</dbReference>
<dbReference type="HOGENOM" id="CLU_028296_1_0_1"/>
<dbReference type="Proteomes" id="UP000009328">
    <property type="component" value="Unassembled WGS sequence"/>
</dbReference>
<keyword evidence="2" id="KW-0812">Transmembrane</keyword>
<dbReference type="STRING" id="1206466.K0KI12"/>
<dbReference type="SUPFAM" id="SSF53474">
    <property type="entry name" value="alpha/beta-Hydrolases"/>
    <property type="match status" value="1"/>
</dbReference>
<evidence type="ECO:0000313" key="4">
    <source>
        <dbReference type="EMBL" id="CCH41792.1"/>
    </source>
</evidence>